<organism evidence="1 2">
    <name type="scientific">Fusarium solani subsp. cucurbitae</name>
    <name type="common">Neocosmosporum cucurbitae</name>
    <dbReference type="NCBI Taxonomy" id="2747967"/>
    <lineage>
        <taxon>Eukaryota</taxon>
        <taxon>Fungi</taxon>
        <taxon>Dikarya</taxon>
        <taxon>Ascomycota</taxon>
        <taxon>Pezizomycotina</taxon>
        <taxon>Sordariomycetes</taxon>
        <taxon>Hypocreomycetidae</taxon>
        <taxon>Hypocreales</taxon>
        <taxon>Nectriaceae</taxon>
        <taxon>Fusarium</taxon>
        <taxon>Fusarium solani species complex</taxon>
    </lineage>
</organism>
<sequence>MTIKLCVSEDDPSRKWLQVNGKPFLVRGAELQNSSLSSAEYMEPVWPAMVEASINTLLGSVGWEQIEPEEGKFDFEQLDLSIQAARRHGLHLILLWFRAYKNGASTYAPSWVKTNPARFPPALVENASGGVDITHTLSPLSSELVTADAKAFTELMQHLKQVDQEHSTVIMVQVENEPGLLGGSRDHSSLANRAFTSPVPKGLVDYLREDWGDLEITLRTELGDFKDRHISSHDPWVSVFGPNTIADELFMAYHFAKYVETVAAAGKVAYPLPLYTNAWLSTGDEADLQLPTPVTGGDVPGEYPSGGAVVKVLGLWQRFSPTLDFISPDIYVSDYAGICRKYRRNNQALFITEQRRDEYGARRIWHALGSHQAIGTAPFGIDTLDPKENAFKKHYGLLKEVETLLLASHSRPNSSVGFFFDDLSPDGTDPSPSIHASIAGWNLKIERAGVHGKPGSGYGMVIHLCRSRFLLVGEGFQVIFSSPDLAKPYTGILHFWEMKVSNKERGELQALRWLNGDETAGGKCLVMPSESPDYAGSFIPVTIPAGTMIAECEPYALDGIVLQ</sequence>
<dbReference type="Proteomes" id="UP000830768">
    <property type="component" value="Chromosome 6"/>
</dbReference>
<keyword evidence="2" id="KW-1185">Reference proteome</keyword>
<gene>
    <name evidence="1" type="ORF">LCI18_007231</name>
</gene>
<accession>A0ACD3Z509</accession>
<protein>
    <submittedName>
        <fullName evidence="1">Uncharacterized protein</fullName>
    </submittedName>
</protein>
<proteinExistence type="predicted"/>
<reference evidence="1" key="1">
    <citation type="submission" date="2021-11" db="EMBL/GenBank/DDBJ databases">
        <title>Fusarium solani-melongenae Genome sequencing and assembly.</title>
        <authorList>
            <person name="Xie S."/>
            <person name="Huang L."/>
            <person name="Zhang X."/>
        </authorList>
    </citation>
    <scope>NUCLEOTIDE SEQUENCE</scope>
    <source>
        <strain evidence="1">CRI 24-3</strain>
    </source>
</reference>
<evidence type="ECO:0000313" key="2">
    <source>
        <dbReference type="Proteomes" id="UP000830768"/>
    </source>
</evidence>
<name>A0ACD3Z509_FUSSC</name>
<evidence type="ECO:0000313" key="1">
    <source>
        <dbReference type="EMBL" id="UPK96296.1"/>
    </source>
</evidence>
<dbReference type="EMBL" id="CP090035">
    <property type="protein sequence ID" value="UPK96296.1"/>
    <property type="molecule type" value="Genomic_DNA"/>
</dbReference>